<proteinExistence type="predicted"/>
<keyword evidence="8" id="KW-0175">Coiled coil</keyword>
<keyword evidence="7" id="KW-0902">Two-component regulatory system</keyword>
<evidence type="ECO:0000313" key="12">
    <source>
        <dbReference type="EMBL" id="BAL86987.1"/>
    </source>
</evidence>
<dbReference type="InterPro" id="IPR029016">
    <property type="entry name" value="GAF-like_dom_sf"/>
</dbReference>
<organism evidence="12 13">
    <name type="scientific">Actinoplanes missouriensis (strain ATCC 14538 / DSM 43046 / CBS 188.64 / JCM 3121 / NBRC 102363 / NCIMB 12654 / NRRL B-3342 / UNCC 431)</name>
    <dbReference type="NCBI Taxonomy" id="512565"/>
    <lineage>
        <taxon>Bacteria</taxon>
        <taxon>Bacillati</taxon>
        <taxon>Actinomycetota</taxon>
        <taxon>Actinomycetes</taxon>
        <taxon>Micromonosporales</taxon>
        <taxon>Micromonosporaceae</taxon>
        <taxon>Actinoplanes</taxon>
    </lineage>
</organism>
<dbReference type="InterPro" id="IPR036890">
    <property type="entry name" value="HATPase_C_sf"/>
</dbReference>
<name>I0H1V0_ACTM4</name>
<dbReference type="Proteomes" id="UP000007882">
    <property type="component" value="Chromosome"/>
</dbReference>
<keyword evidence="6 12" id="KW-0418">Kinase</keyword>
<dbReference type="eggNOG" id="COG5002">
    <property type="taxonomic scope" value="Bacteria"/>
</dbReference>
<dbReference type="SUPFAM" id="SSF55785">
    <property type="entry name" value="PYP-like sensor domain (PAS domain)"/>
    <property type="match status" value="3"/>
</dbReference>
<feature type="domain" description="PAC" evidence="11">
    <location>
        <begin position="247"/>
        <end position="297"/>
    </location>
</feature>
<comment type="subcellular location">
    <subcellularLocation>
        <location evidence="2">Cell membrane</location>
    </subcellularLocation>
</comment>
<gene>
    <name evidence="12" type="ordered locus">AMIS_17670</name>
</gene>
<dbReference type="PROSITE" id="PS50112">
    <property type="entry name" value="PAS"/>
    <property type="match status" value="3"/>
</dbReference>
<evidence type="ECO:0000256" key="4">
    <source>
        <dbReference type="ARBA" id="ARBA00022553"/>
    </source>
</evidence>
<evidence type="ECO:0000256" key="7">
    <source>
        <dbReference type="ARBA" id="ARBA00023012"/>
    </source>
</evidence>
<comment type="catalytic activity">
    <reaction evidence="1">
        <text>ATP + protein L-histidine = ADP + protein N-phospho-L-histidine.</text>
        <dbReference type="EC" id="2.7.13.3"/>
    </reaction>
</comment>
<dbReference type="Pfam" id="PF00989">
    <property type="entry name" value="PAS"/>
    <property type="match status" value="3"/>
</dbReference>
<dbReference type="InterPro" id="IPR003594">
    <property type="entry name" value="HATPase_dom"/>
</dbReference>
<dbReference type="Gene3D" id="3.30.565.10">
    <property type="entry name" value="Histidine kinase-like ATPase, C-terminal domain"/>
    <property type="match status" value="1"/>
</dbReference>
<dbReference type="Gene3D" id="3.30.450.40">
    <property type="match status" value="1"/>
</dbReference>
<dbReference type="HOGENOM" id="CLU_000445_114_44_11"/>
<evidence type="ECO:0000256" key="2">
    <source>
        <dbReference type="ARBA" id="ARBA00004236"/>
    </source>
</evidence>
<dbReference type="NCBIfam" id="TIGR00229">
    <property type="entry name" value="sensory_box"/>
    <property type="match status" value="3"/>
</dbReference>
<feature type="domain" description="PAS" evidence="10">
    <location>
        <begin position="294"/>
        <end position="362"/>
    </location>
</feature>
<dbReference type="PANTHER" id="PTHR43304">
    <property type="entry name" value="PHYTOCHROME-LIKE PROTEIN CPH1"/>
    <property type="match status" value="1"/>
</dbReference>
<dbReference type="Gene3D" id="1.10.287.130">
    <property type="match status" value="1"/>
</dbReference>
<feature type="coiled-coil region" evidence="8">
    <location>
        <begin position="543"/>
        <end position="570"/>
    </location>
</feature>
<dbReference type="InterPro" id="IPR003661">
    <property type="entry name" value="HisK_dim/P_dom"/>
</dbReference>
<evidence type="ECO:0000256" key="1">
    <source>
        <dbReference type="ARBA" id="ARBA00000085"/>
    </source>
</evidence>
<dbReference type="AlphaFoldDB" id="I0H1V0"/>
<evidence type="ECO:0000259" key="11">
    <source>
        <dbReference type="PROSITE" id="PS50113"/>
    </source>
</evidence>
<dbReference type="SMART" id="SM00065">
    <property type="entry name" value="GAF"/>
    <property type="match status" value="1"/>
</dbReference>
<dbReference type="KEGG" id="ams:AMIS_17670"/>
<keyword evidence="4" id="KW-0597">Phosphoprotein</keyword>
<dbReference type="Pfam" id="PF02518">
    <property type="entry name" value="HATPase_c"/>
    <property type="match status" value="1"/>
</dbReference>
<dbReference type="eggNOG" id="COG2203">
    <property type="taxonomic scope" value="Bacteria"/>
</dbReference>
<dbReference type="CDD" id="cd00075">
    <property type="entry name" value="HATPase"/>
    <property type="match status" value="1"/>
</dbReference>
<dbReference type="GO" id="GO:0006355">
    <property type="term" value="P:regulation of DNA-templated transcription"/>
    <property type="evidence" value="ECO:0007669"/>
    <property type="project" value="InterPro"/>
</dbReference>
<dbReference type="Gene3D" id="3.30.450.20">
    <property type="entry name" value="PAS domain"/>
    <property type="match status" value="3"/>
</dbReference>
<sequence length="780" mass="85028">MAATKDPERVAAVHATGVLDSPEPPGLRRLTRLASRLVGSPTALVSLVLDDRQVFASQIGLPEPWAERGQTPLSHSFCRHVVDDDRPLVVSDARLNDRLKDNLAIPEIGVIAYAGMPIRVDGRTLGSFCAIDGQPREWSPDDLAVLEDLAAAVSTEIALLRAARHAEETSAVVRRILEVSQDAYISIDAAGVVLEWNPAAEILFGRSRAEAVGADLAGLIIPAEFRDAHHSGLARVRATGQSTLAGKRIELPAVGRDGRRFPVEFTVQSTRHDGRVVFHAFLHDISERSAAASQLRRQAELIDAAPAAIIVRTPTGKINFWNNGAEQMYGWPAAAAVGRNIHRLLATVFPDDEAVIERALHEEGRWEGQVTHRRADGRTLTALSRHVVRPDAGGAGPEVIETNTDITERRRAEERLEASERQFRTQFHQSTVGQAIVGLDGVIRHVNEAYARMLGHSPEELIGRRNEDFTHPDDRAEGVLMTARLFAEEQESYERTKRLIHADGHSVDVHIGVRLVRDADGAPLHLIGVIQDITARLRAQRERDAAQAVLAERNAQLERANSELQRANLLKLDLMGMLSHDIGTPLTAILGYGEMLVESELPQPLAKPTEKIMNAAHRIDELRLNVLSMCMLSETRLHADRHPVRLAEALQDALDAADQVVPLHCPSHATVLVNPAHLRQIVVNFLTNARKYGGGATGIEVTPEAGTTRIVVLDRGPGVPAELREHLFERYTRAGGTQTSGHGLGLHIVASLAEANGGSVDYQPGDPVGSVFSLTLESAF</sequence>
<dbReference type="GO" id="GO:0005886">
    <property type="term" value="C:plasma membrane"/>
    <property type="evidence" value="ECO:0007669"/>
    <property type="project" value="UniProtKB-SubCell"/>
</dbReference>
<dbReference type="GO" id="GO:0000155">
    <property type="term" value="F:phosphorelay sensor kinase activity"/>
    <property type="evidence" value="ECO:0007669"/>
    <property type="project" value="InterPro"/>
</dbReference>
<dbReference type="SMART" id="SM00091">
    <property type="entry name" value="PAS"/>
    <property type="match status" value="3"/>
</dbReference>
<evidence type="ECO:0000259" key="9">
    <source>
        <dbReference type="PROSITE" id="PS50109"/>
    </source>
</evidence>
<evidence type="ECO:0000313" key="13">
    <source>
        <dbReference type="Proteomes" id="UP000007882"/>
    </source>
</evidence>
<evidence type="ECO:0000256" key="5">
    <source>
        <dbReference type="ARBA" id="ARBA00022679"/>
    </source>
</evidence>
<keyword evidence="13" id="KW-1185">Reference proteome</keyword>
<dbReference type="CDD" id="cd00082">
    <property type="entry name" value="HisKA"/>
    <property type="match status" value="1"/>
</dbReference>
<dbReference type="SUPFAM" id="SSF47384">
    <property type="entry name" value="Homodimeric domain of signal transducing histidine kinase"/>
    <property type="match status" value="1"/>
</dbReference>
<protein>
    <recommendedName>
        <fullName evidence="3">histidine kinase</fullName>
        <ecNumber evidence="3">2.7.13.3</ecNumber>
    </recommendedName>
</protein>
<dbReference type="EC" id="2.7.13.3" evidence="3"/>
<dbReference type="PROSITE" id="PS50113">
    <property type="entry name" value="PAC"/>
    <property type="match status" value="3"/>
</dbReference>
<dbReference type="SMART" id="SM00387">
    <property type="entry name" value="HATPase_c"/>
    <property type="match status" value="1"/>
</dbReference>
<feature type="domain" description="PAS" evidence="10">
    <location>
        <begin position="419"/>
        <end position="477"/>
    </location>
</feature>
<dbReference type="InterPro" id="IPR013767">
    <property type="entry name" value="PAS_fold"/>
</dbReference>
<dbReference type="InterPro" id="IPR005467">
    <property type="entry name" value="His_kinase_dom"/>
</dbReference>
<dbReference type="PRINTS" id="PR00344">
    <property type="entry name" value="BCTRLSENSOR"/>
</dbReference>
<dbReference type="InterPro" id="IPR052162">
    <property type="entry name" value="Sensor_kinase/Photoreceptor"/>
</dbReference>
<feature type="domain" description="Histidine kinase" evidence="9">
    <location>
        <begin position="577"/>
        <end position="780"/>
    </location>
</feature>
<dbReference type="InterPro" id="IPR004358">
    <property type="entry name" value="Sig_transdc_His_kin-like_C"/>
</dbReference>
<dbReference type="InterPro" id="IPR000014">
    <property type="entry name" value="PAS"/>
</dbReference>
<dbReference type="PATRIC" id="fig|512565.3.peg.1779"/>
<dbReference type="InterPro" id="IPR001610">
    <property type="entry name" value="PAC"/>
</dbReference>
<dbReference type="SUPFAM" id="SSF55781">
    <property type="entry name" value="GAF domain-like"/>
    <property type="match status" value="1"/>
</dbReference>
<dbReference type="SMART" id="SM00388">
    <property type="entry name" value="HisKA"/>
    <property type="match status" value="1"/>
</dbReference>
<dbReference type="InterPro" id="IPR000700">
    <property type="entry name" value="PAS-assoc_C"/>
</dbReference>
<evidence type="ECO:0000256" key="3">
    <source>
        <dbReference type="ARBA" id="ARBA00012438"/>
    </source>
</evidence>
<dbReference type="PANTHER" id="PTHR43304:SF1">
    <property type="entry name" value="PAC DOMAIN-CONTAINING PROTEIN"/>
    <property type="match status" value="1"/>
</dbReference>
<dbReference type="RefSeq" id="WP_014441884.1">
    <property type="nucleotide sequence ID" value="NC_017093.1"/>
</dbReference>
<dbReference type="InterPro" id="IPR036097">
    <property type="entry name" value="HisK_dim/P_sf"/>
</dbReference>
<dbReference type="SUPFAM" id="SSF55874">
    <property type="entry name" value="ATPase domain of HSP90 chaperone/DNA topoisomerase II/histidine kinase"/>
    <property type="match status" value="1"/>
</dbReference>
<dbReference type="SMART" id="SM00086">
    <property type="entry name" value="PAC"/>
    <property type="match status" value="3"/>
</dbReference>
<dbReference type="Pfam" id="PF00512">
    <property type="entry name" value="HisKA"/>
    <property type="match status" value="1"/>
</dbReference>
<dbReference type="PROSITE" id="PS50109">
    <property type="entry name" value="HIS_KIN"/>
    <property type="match status" value="1"/>
</dbReference>
<dbReference type="EMBL" id="AP012319">
    <property type="protein sequence ID" value="BAL86987.1"/>
    <property type="molecule type" value="Genomic_DNA"/>
</dbReference>
<reference evidence="12 13" key="1">
    <citation type="submission" date="2012-02" db="EMBL/GenBank/DDBJ databases">
        <title>Complete genome sequence of Actinoplanes missouriensis 431 (= NBRC 102363).</title>
        <authorList>
            <person name="Ohnishi Y."/>
            <person name="Ishikawa J."/>
            <person name="Sekine M."/>
            <person name="Hosoyama A."/>
            <person name="Harada T."/>
            <person name="Narita H."/>
            <person name="Hata T."/>
            <person name="Konno Y."/>
            <person name="Tutikane K."/>
            <person name="Fujita N."/>
            <person name="Horinouchi S."/>
            <person name="Hayakawa M."/>
        </authorList>
    </citation>
    <scope>NUCLEOTIDE SEQUENCE [LARGE SCALE GENOMIC DNA]</scope>
    <source>
        <strain evidence="13">ATCC 14538 / DSM 43046 / CBS 188.64 / JCM 3121 / NBRC 102363 / NCIMB 12654 / NRRL B-3342 / UNCC 431</strain>
    </source>
</reference>
<dbReference type="STRING" id="512565.AMIS_17670"/>
<keyword evidence="5" id="KW-0808">Transferase</keyword>
<dbReference type="InterPro" id="IPR035965">
    <property type="entry name" value="PAS-like_dom_sf"/>
</dbReference>
<evidence type="ECO:0000259" key="10">
    <source>
        <dbReference type="PROSITE" id="PS50112"/>
    </source>
</evidence>
<dbReference type="InterPro" id="IPR003018">
    <property type="entry name" value="GAF"/>
</dbReference>
<dbReference type="Pfam" id="PF01590">
    <property type="entry name" value="GAF"/>
    <property type="match status" value="1"/>
</dbReference>
<accession>I0H1V0</accession>
<feature type="domain" description="PAC" evidence="11">
    <location>
        <begin position="364"/>
        <end position="418"/>
    </location>
</feature>
<feature type="domain" description="PAC" evidence="11">
    <location>
        <begin position="493"/>
        <end position="545"/>
    </location>
</feature>
<feature type="domain" description="PAS" evidence="10">
    <location>
        <begin position="169"/>
        <end position="213"/>
    </location>
</feature>
<evidence type="ECO:0000256" key="6">
    <source>
        <dbReference type="ARBA" id="ARBA00022777"/>
    </source>
</evidence>
<evidence type="ECO:0000256" key="8">
    <source>
        <dbReference type="SAM" id="Coils"/>
    </source>
</evidence>
<dbReference type="CDD" id="cd00130">
    <property type="entry name" value="PAS"/>
    <property type="match status" value="3"/>
</dbReference>